<dbReference type="AlphaFoldDB" id="A0A1X4HCH2"/>
<evidence type="ECO:0000313" key="3">
    <source>
        <dbReference type="Proteomes" id="UP000193587"/>
    </source>
</evidence>
<protein>
    <submittedName>
        <fullName evidence="2">Uncharacterized protein</fullName>
    </submittedName>
</protein>
<feature type="transmembrane region" description="Helical" evidence="1">
    <location>
        <begin position="109"/>
        <end position="134"/>
    </location>
</feature>
<reference evidence="2 3" key="1">
    <citation type="submission" date="2017-04" db="EMBL/GenBank/DDBJ databases">
        <title>MLSA of the genus Halorubrum.</title>
        <authorList>
            <person name="De La Haba R."/>
            <person name="Sanchez-Porro C."/>
            <person name="Infante-Dominguez C."/>
            <person name="Ventosa A."/>
        </authorList>
    </citation>
    <scope>NUCLEOTIDE SEQUENCE [LARGE SCALE GENOMIC DNA]</scope>
    <source>
        <strain evidence="2 3">DSM 17463</strain>
    </source>
</reference>
<evidence type="ECO:0000313" key="2">
    <source>
        <dbReference type="EMBL" id="OSP11007.1"/>
    </source>
</evidence>
<evidence type="ECO:0000256" key="1">
    <source>
        <dbReference type="SAM" id="Phobius"/>
    </source>
</evidence>
<proteinExistence type="predicted"/>
<dbReference type="GeneID" id="301359556"/>
<keyword evidence="1" id="KW-0472">Membrane</keyword>
<dbReference type="eggNOG" id="ENOG502N62W">
    <property type="taxonomic scope" value="Archaea"/>
</dbReference>
<gene>
    <name evidence="2" type="ORF">B9H04_01275</name>
</gene>
<dbReference type="STRING" id="1121945.GCA_000421805_00357"/>
<dbReference type="EMBL" id="NEDJ01000002">
    <property type="protein sequence ID" value="OSP11007.1"/>
    <property type="molecule type" value="Genomic_DNA"/>
</dbReference>
<keyword evidence="1" id="KW-0812">Transmembrane</keyword>
<organism evidence="2 3">
    <name type="scientific">Halorubrum ezzemoulense DSM 17463</name>
    <dbReference type="NCBI Taxonomy" id="1121945"/>
    <lineage>
        <taxon>Archaea</taxon>
        <taxon>Methanobacteriati</taxon>
        <taxon>Methanobacteriota</taxon>
        <taxon>Stenosarchaea group</taxon>
        <taxon>Halobacteria</taxon>
        <taxon>Halobacteriales</taxon>
        <taxon>Haloferacaceae</taxon>
        <taxon>Halorubrum</taxon>
    </lineage>
</organism>
<comment type="caution">
    <text evidence="2">The sequence shown here is derived from an EMBL/GenBank/DDBJ whole genome shotgun (WGS) entry which is preliminary data.</text>
</comment>
<keyword evidence="1" id="KW-1133">Transmembrane helix</keyword>
<sequence>MRTAALPPVVAAVVALAVSGIRRLAPILLESSVSLPSTEALSTYLLSARFTAFLLVYGLLFGVAFLAGLRDADASAASTALATGASATAAFLLGSAAVLWYLGPERGPVATAVFALGASLGVGIQFAVVAYAGVALGESRGDGPISTRP</sequence>
<feature type="transmembrane region" description="Helical" evidence="1">
    <location>
        <begin position="81"/>
        <end position="103"/>
    </location>
</feature>
<feature type="transmembrane region" description="Helical" evidence="1">
    <location>
        <begin position="44"/>
        <end position="69"/>
    </location>
</feature>
<name>A0A1X4HCH2_HALEZ</name>
<dbReference type="RefSeq" id="WP_049929660.1">
    <property type="nucleotide sequence ID" value="NZ_ATXS01000001.1"/>
</dbReference>
<dbReference type="Proteomes" id="UP000193587">
    <property type="component" value="Unassembled WGS sequence"/>
</dbReference>
<accession>A0A1X4HCH2</accession>